<dbReference type="EMBL" id="MTSD02000008">
    <property type="protein sequence ID" value="OOV86213.1"/>
    <property type="molecule type" value="Genomic_DNA"/>
</dbReference>
<dbReference type="RefSeq" id="WP_078320561.1">
    <property type="nucleotide sequence ID" value="NZ_FXTS01000009.1"/>
</dbReference>
<evidence type="ECO:0000256" key="3">
    <source>
        <dbReference type="ARBA" id="ARBA00021315"/>
    </source>
</evidence>
<dbReference type="FunFam" id="3.40.50.300:FF:000319">
    <property type="entry name" value="DNA repair protein RecN"/>
    <property type="match status" value="1"/>
</dbReference>
<dbReference type="Proteomes" id="UP000190064">
    <property type="component" value="Unassembled WGS sequence"/>
</dbReference>
<evidence type="ECO:0000256" key="6">
    <source>
        <dbReference type="ARBA" id="ARBA00022840"/>
    </source>
</evidence>
<keyword evidence="7 9" id="KW-0234">DNA repair</keyword>
<dbReference type="GO" id="GO:0005524">
    <property type="term" value="F:ATP binding"/>
    <property type="evidence" value="ECO:0007669"/>
    <property type="project" value="UniProtKB-KW"/>
</dbReference>
<evidence type="ECO:0000256" key="10">
    <source>
        <dbReference type="SAM" id="Coils"/>
    </source>
</evidence>
<dbReference type="NCBIfam" id="NF008121">
    <property type="entry name" value="PRK10869.1"/>
    <property type="match status" value="1"/>
</dbReference>
<accession>A0A1T1H8N9</accession>
<proteinExistence type="inferred from homology"/>
<evidence type="ECO:0000259" key="11">
    <source>
        <dbReference type="Pfam" id="PF02463"/>
    </source>
</evidence>
<sequence length="561" mass="62763">MLTYLAINNLAIVEHLELDLPSGMTVITGETGAGKSILLDALGLALGDRADADSVRHSASKAEIHAHFDITALPQAQHWLQEQELTDEEHACECVLRRIIHANGRSKAWINGQSCSAQLLKQLGSHLIDIHGQHEHQSLLRKETHLILLDEFGHLEKEVTRQRSLYKDWQQVRKQLEQLKTQDSEQQARLELLRYQVEELEQLGLEEGELQGLENEQQELANAETLISEGQATLDLCDGDDGGARQALNHACQRLGQIPSQDPQLTNIAQMLNDALIQVEEASRELSYFIERCELDPERLQFVEERLSSIYQLARKHHITPEELYNHSLTLRAELDNIESGPQNIDQLAEQLDQLTHQYREHAAKLNQKRQQFAQKLNKSINHQLAQLGMSNAHFEVSIKNSEQFQPTGTDDVEFMISTNPGQPAKPMIKIASGGELSRISLAIQVVTAQTSTIPTLVFDEVDVGISGGTAEIVGKLLHNLAKKGQILSVTHLPQVAAQGDQHLHISKHSTRNTTRSQMNWLTDQDRTTELARMLGGVDLTEQTLAHAAEMLKNSKEKAQA</sequence>
<dbReference type="AlphaFoldDB" id="A0A1T1H8N9"/>
<organism evidence="12 13">
    <name type="scientific">Oceanospirillum linum</name>
    <dbReference type="NCBI Taxonomy" id="966"/>
    <lineage>
        <taxon>Bacteria</taxon>
        <taxon>Pseudomonadati</taxon>
        <taxon>Pseudomonadota</taxon>
        <taxon>Gammaproteobacteria</taxon>
        <taxon>Oceanospirillales</taxon>
        <taxon>Oceanospirillaceae</taxon>
        <taxon>Oceanospirillum</taxon>
    </lineage>
</organism>
<dbReference type="PIRSF" id="PIRSF003128">
    <property type="entry name" value="RecN"/>
    <property type="match status" value="1"/>
</dbReference>
<dbReference type="SUPFAM" id="SSF52540">
    <property type="entry name" value="P-loop containing nucleoside triphosphate hydrolases"/>
    <property type="match status" value="1"/>
</dbReference>
<dbReference type="GO" id="GO:0009432">
    <property type="term" value="P:SOS response"/>
    <property type="evidence" value="ECO:0007669"/>
    <property type="project" value="TreeGrafter"/>
</dbReference>
<dbReference type="Gene3D" id="3.40.50.300">
    <property type="entry name" value="P-loop containing nucleotide triphosphate hydrolases"/>
    <property type="match status" value="2"/>
</dbReference>
<dbReference type="InterPro" id="IPR003395">
    <property type="entry name" value="RecF/RecN/SMC_N"/>
</dbReference>
<dbReference type="NCBIfam" id="TIGR00634">
    <property type="entry name" value="recN"/>
    <property type="match status" value="1"/>
</dbReference>
<dbReference type="InterPro" id="IPR027417">
    <property type="entry name" value="P-loop_NTPase"/>
</dbReference>
<keyword evidence="10" id="KW-0175">Coiled coil</keyword>
<evidence type="ECO:0000256" key="9">
    <source>
        <dbReference type="PIRNR" id="PIRNR003128"/>
    </source>
</evidence>
<dbReference type="GO" id="GO:0006281">
    <property type="term" value="P:DNA repair"/>
    <property type="evidence" value="ECO:0007669"/>
    <property type="project" value="UniProtKB-KW"/>
</dbReference>
<evidence type="ECO:0000256" key="4">
    <source>
        <dbReference type="ARBA" id="ARBA00022741"/>
    </source>
</evidence>
<keyword evidence="13" id="KW-1185">Reference proteome</keyword>
<reference evidence="12" key="1">
    <citation type="submission" date="2017-02" db="EMBL/GenBank/DDBJ databases">
        <title>Draft Genome Sequence of the Salt Water Bacterium Oceanospirillum linum ATCC 11336.</title>
        <authorList>
            <person name="Trachtenberg A.M."/>
            <person name="Carney J.G."/>
            <person name="Linnane J.D."/>
            <person name="Rheaume B.A."/>
            <person name="Pitts N.L."/>
            <person name="Mykles D.L."/>
            <person name="Maclea K.S."/>
        </authorList>
    </citation>
    <scope>NUCLEOTIDE SEQUENCE [LARGE SCALE GENOMIC DNA]</scope>
    <source>
        <strain evidence="12">ATCC 11336</strain>
    </source>
</reference>
<evidence type="ECO:0000313" key="12">
    <source>
        <dbReference type="EMBL" id="OOV86213.1"/>
    </source>
</evidence>
<comment type="function">
    <text evidence="1 9">May be involved in recombinational repair of damaged DNA.</text>
</comment>
<dbReference type="GO" id="GO:0043590">
    <property type="term" value="C:bacterial nucleoid"/>
    <property type="evidence" value="ECO:0007669"/>
    <property type="project" value="TreeGrafter"/>
</dbReference>
<evidence type="ECO:0000256" key="8">
    <source>
        <dbReference type="ARBA" id="ARBA00033408"/>
    </source>
</evidence>
<name>A0A1T1H8N9_OCELI</name>
<keyword evidence="6" id="KW-0067">ATP-binding</keyword>
<protein>
    <recommendedName>
        <fullName evidence="3 9">DNA repair protein RecN</fullName>
    </recommendedName>
    <alternativeName>
        <fullName evidence="8 9">Recombination protein N</fullName>
    </alternativeName>
</protein>
<evidence type="ECO:0000313" key="13">
    <source>
        <dbReference type="Proteomes" id="UP000190064"/>
    </source>
</evidence>
<evidence type="ECO:0000256" key="7">
    <source>
        <dbReference type="ARBA" id="ARBA00023204"/>
    </source>
</evidence>
<evidence type="ECO:0000256" key="2">
    <source>
        <dbReference type="ARBA" id="ARBA00009441"/>
    </source>
</evidence>
<dbReference type="STRING" id="966.BTA35_0214640"/>
<keyword evidence="5 9" id="KW-0227">DNA damage</keyword>
<comment type="caution">
    <text evidence="12">The sequence shown here is derived from an EMBL/GenBank/DDBJ whole genome shotgun (WGS) entry which is preliminary data.</text>
</comment>
<evidence type="ECO:0000256" key="5">
    <source>
        <dbReference type="ARBA" id="ARBA00022763"/>
    </source>
</evidence>
<dbReference type="InterPro" id="IPR004604">
    <property type="entry name" value="DNA_recomb/repair_RecN"/>
</dbReference>
<feature type="domain" description="RecF/RecN/SMC N-terminal" evidence="11">
    <location>
        <begin position="14"/>
        <end position="510"/>
    </location>
</feature>
<dbReference type="PANTHER" id="PTHR11059:SF0">
    <property type="entry name" value="DNA REPAIR PROTEIN RECN"/>
    <property type="match status" value="1"/>
</dbReference>
<dbReference type="GO" id="GO:0006310">
    <property type="term" value="P:DNA recombination"/>
    <property type="evidence" value="ECO:0007669"/>
    <property type="project" value="InterPro"/>
</dbReference>
<feature type="coiled-coil region" evidence="10">
    <location>
        <begin position="203"/>
        <end position="233"/>
    </location>
</feature>
<dbReference type="Pfam" id="PF02463">
    <property type="entry name" value="SMC_N"/>
    <property type="match status" value="1"/>
</dbReference>
<dbReference type="PANTHER" id="PTHR11059">
    <property type="entry name" value="DNA REPAIR PROTEIN RECN"/>
    <property type="match status" value="1"/>
</dbReference>
<dbReference type="CDD" id="cd03241">
    <property type="entry name" value="ABC_RecN"/>
    <property type="match status" value="2"/>
</dbReference>
<dbReference type="FunFam" id="3.40.50.300:FF:000356">
    <property type="entry name" value="DNA repair protein RecN"/>
    <property type="match status" value="1"/>
</dbReference>
<evidence type="ECO:0000256" key="1">
    <source>
        <dbReference type="ARBA" id="ARBA00003618"/>
    </source>
</evidence>
<comment type="similarity">
    <text evidence="2 9">Belongs to the RecN family.</text>
</comment>
<keyword evidence="4" id="KW-0547">Nucleotide-binding</keyword>
<feature type="coiled-coil region" evidence="10">
    <location>
        <begin position="345"/>
        <end position="372"/>
    </location>
</feature>
<gene>
    <name evidence="12" type="ORF">BTA35_0214640</name>
</gene>